<gene>
    <name evidence="3" type="ORF">JD78_03149</name>
</gene>
<dbReference type="Pfam" id="PF10947">
    <property type="entry name" value="DUF2628"/>
    <property type="match status" value="1"/>
</dbReference>
<dbReference type="EMBL" id="VLKF01000001">
    <property type="protein sequence ID" value="TWH74605.1"/>
    <property type="molecule type" value="Genomic_DNA"/>
</dbReference>
<accession>A0A562IVA3</accession>
<dbReference type="Proteomes" id="UP000321490">
    <property type="component" value="Unassembled WGS sequence"/>
</dbReference>
<feature type="compositionally biased region" description="Gly residues" evidence="1">
    <location>
        <begin position="49"/>
        <end position="69"/>
    </location>
</feature>
<dbReference type="InterPro" id="IPR024399">
    <property type="entry name" value="DUF2628"/>
</dbReference>
<dbReference type="AlphaFoldDB" id="A0A562IVA3"/>
<dbReference type="RefSeq" id="WP_166521226.1">
    <property type="nucleotide sequence ID" value="NZ_VLKF01000001.1"/>
</dbReference>
<feature type="transmembrane region" description="Helical" evidence="2">
    <location>
        <begin position="95"/>
        <end position="118"/>
    </location>
</feature>
<proteinExistence type="predicted"/>
<keyword evidence="4" id="KW-1185">Reference proteome</keyword>
<keyword evidence="2" id="KW-0472">Membrane</keyword>
<evidence type="ECO:0000256" key="2">
    <source>
        <dbReference type="SAM" id="Phobius"/>
    </source>
</evidence>
<feature type="compositionally biased region" description="Low complexity" evidence="1">
    <location>
        <begin position="1"/>
        <end position="10"/>
    </location>
</feature>
<feature type="region of interest" description="Disordered" evidence="1">
    <location>
        <begin position="1"/>
        <end position="92"/>
    </location>
</feature>
<reference evidence="3 4" key="1">
    <citation type="submission" date="2019-07" db="EMBL/GenBank/DDBJ databases">
        <title>R&amp;d 2014.</title>
        <authorList>
            <person name="Klenk H.-P."/>
        </authorList>
    </citation>
    <scope>NUCLEOTIDE SEQUENCE [LARGE SCALE GENOMIC DNA]</scope>
    <source>
        <strain evidence="3 4">DSM 45764</strain>
    </source>
</reference>
<feature type="transmembrane region" description="Helical" evidence="2">
    <location>
        <begin position="138"/>
        <end position="160"/>
    </location>
</feature>
<evidence type="ECO:0000313" key="4">
    <source>
        <dbReference type="Proteomes" id="UP000321490"/>
    </source>
</evidence>
<sequence length="228" mass="23890">MTSGPQDPQHGGWGPPPGQGPEGQGSPGQGQPPYGQGQQGGWGPPPGQGQQGGWGGPGQGGQPQYGQYGGYPAAPGGWESGPPEEPQPRPSTVRFGLGAFLASTLINLISLVLGFSDLDEVRRQAATDSGLTEEQVDALVNTTIVITLVLIAAFLLVIWFAWQGHNWARIVLFVLGGISVLLGLLGAGVGLSFLGLVQLVLVAAGIVLLAQKQSNEWYRSERRRRALR</sequence>
<feature type="compositionally biased region" description="Low complexity" evidence="1">
    <location>
        <begin position="70"/>
        <end position="81"/>
    </location>
</feature>
<keyword evidence="2" id="KW-0812">Transmembrane</keyword>
<evidence type="ECO:0000256" key="1">
    <source>
        <dbReference type="SAM" id="MobiDB-lite"/>
    </source>
</evidence>
<feature type="transmembrane region" description="Helical" evidence="2">
    <location>
        <begin position="167"/>
        <end position="185"/>
    </location>
</feature>
<organism evidence="3 4">
    <name type="scientific">Modestobacter roseus</name>
    <dbReference type="NCBI Taxonomy" id="1181884"/>
    <lineage>
        <taxon>Bacteria</taxon>
        <taxon>Bacillati</taxon>
        <taxon>Actinomycetota</taxon>
        <taxon>Actinomycetes</taxon>
        <taxon>Geodermatophilales</taxon>
        <taxon>Geodermatophilaceae</taxon>
        <taxon>Modestobacter</taxon>
    </lineage>
</organism>
<protein>
    <submittedName>
        <fullName evidence="3">Uncharacterized protein</fullName>
    </submittedName>
</protein>
<keyword evidence="2" id="KW-1133">Transmembrane helix</keyword>
<name>A0A562IVA3_9ACTN</name>
<feature type="transmembrane region" description="Helical" evidence="2">
    <location>
        <begin position="191"/>
        <end position="210"/>
    </location>
</feature>
<comment type="caution">
    <text evidence="3">The sequence shown here is derived from an EMBL/GenBank/DDBJ whole genome shotgun (WGS) entry which is preliminary data.</text>
</comment>
<evidence type="ECO:0000313" key="3">
    <source>
        <dbReference type="EMBL" id="TWH74605.1"/>
    </source>
</evidence>